<dbReference type="PATRIC" id="fig|480418.6.peg.3597"/>
<organism evidence="5 6">
    <name type="scientific">Mycobacterium lepromatosis</name>
    <dbReference type="NCBI Taxonomy" id="480418"/>
    <lineage>
        <taxon>Bacteria</taxon>
        <taxon>Bacillati</taxon>
        <taxon>Actinomycetota</taxon>
        <taxon>Actinomycetes</taxon>
        <taxon>Mycobacteriales</taxon>
        <taxon>Mycobacteriaceae</taxon>
        <taxon>Mycobacterium</taxon>
    </lineage>
</organism>
<dbReference type="InterPro" id="IPR001647">
    <property type="entry name" value="HTH_TetR"/>
</dbReference>
<dbReference type="Pfam" id="PF00440">
    <property type="entry name" value="TetR_N"/>
    <property type="match status" value="1"/>
</dbReference>
<sequence length="275" mass="31015">MTRRRIHTPEPLKQSGCAGQHVRPGKVFDVGRISRSYPSMKPEVKIDARSERWREHRKKVRGEIVDAAFRALDRLGPEVSVREIAEEAGTAKPKIYRHFTDKADLFKAIGIRLRDMLWSAIFPAIDLATDAAREVIRRSVEEYVSLVDKHPNVLRVFIQGRFSAQSEATVRTLDEGREITLTMAEMFNNELRTMELNRAAIELAAFAAFGSVASATEWWLGPEPDSPRRMPREQFVAHLTTIMMAVIVGTAETLGISMNPDRPIHDAVPLDRSAS</sequence>
<dbReference type="InterPro" id="IPR036271">
    <property type="entry name" value="Tet_transcr_reg_TetR-rel_C_sf"/>
</dbReference>
<name>A0A0F4EQ20_9MYCO</name>
<dbReference type="PRINTS" id="PR00455">
    <property type="entry name" value="HTHTETR"/>
</dbReference>
<dbReference type="AlphaFoldDB" id="A0A0F4EQ20"/>
<accession>A0A0F4EQ20</accession>
<gene>
    <name evidence="5" type="ORF">MLPM_1733</name>
</gene>
<keyword evidence="3" id="KW-0812">Transmembrane</keyword>
<keyword evidence="3" id="KW-0472">Membrane</keyword>
<feature type="domain" description="HTH tetR-type" evidence="4">
    <location>
        <begin position="58"/>
        <end position="117"/>
    </location>
</feature>
<protein>
    <submittedName>
        <fullName evidence="5">TetR family transcriptional regulator</fullName>
    </submittedName>
</protein>
<feature type="DNA-binding region" description="H-T-H motif" evidence="2">
    <location>
        <begin position="80"/>
        <end position="99"/>
    </location>
</feature>
<keyword evidence="1 2" id="KW-0238">DNA-binding</keyword>
<reference evidence="5 6" key="1">
    <citation type="journal article" date="2015" name="Proc. Natl. Acad. Sci. U.S.A.">
        <title>Insight into the evolution and origin of leprosy bacilli from the genome sequence of Mycobacterium lepromatosis.</title>
        <authorList>
            <person name="Singh P."/>
            <person name="Benjak A."/>
            <person name="Schuenemann V.J."/>
            <person name="Herbig A."/>
            <person name="Avanzi C."/>
            <person name="Busso P."/>
            <person name="Nieselt K."/>
            <person name="Krause J."/>
            <person name="Vera-Cabrera L."/>
            <person name="Cole S.T."/>
        </authorList>
    </citation>
    <scope>NUCLEOTIDE SEQUENCE [LARGE SCALE GENOMIC DNA]</scope>
    <source>
        <strain evidence="5 6">Mx1-22A</strain>
    </source>
</reference>
<dbReference type="InterPro" id="IPR050109">
    <property type="entry name" value="HTH-type_TetR-like_transc_reg"/>
</dbReference>
<dbReference type="SUPFAM" id="SSF46689">
    <property type="entry name" value="Homeodomain-like"/>
    <property type="match status" value="1"/>
</dbReference>
<dbReference type="EMBL" id="JRPY01000074">
    <property type="protein sequence ID" value="KJX74958.1"/>
    <property type="molecule type" value="Genomic_DNA"/>
</dbReference>
<dbReference type="Gene3D" id="1.10.357.10">
    <property type="entry name" value="Tetracycline Repressor, domain 2"/>
    <property type="match status" value="1"/>
</dbReference>
<dbReference type="SUPFAM" id="SSF48498">
    <property type="entry name" value="Tetracyclin repressor-like, C-terminal domain"/>
    <property type="match status" value="1"/>
</dbReference>
<evidence type="ECO:0000256" key="3">
    <source>
        <dbReference type="SAM" id="Phobius"/>
    </source>
</evidence>
<feature type="transmembrane region" description="Helical" evidence="3">
    <location>
        <begin position="235"/>
        <end position="256"/>
    </location>
</feature>
<dbReference type="PANTHER" id="PTHR30055">
    <property type="entry name" value="HTH-TYPE TRANSCRIPTIONAL REGULATOR RUTR"/>
    <property type="match status" value="1"/>
</dbReference>
<feature type="transmembrane region" description="Helical" evidence="3">
    <location>
        <begin position="199"/>
        <end position="220"/>
    </location>
</feature>
<comment type="caution">
    <text evidence="5">The sequence shown here is derived from an EMBL/GenBank/DDBJ whole genome shotgun (WGS) entry which is preliminary data.</text>
</comment>
<evidence type="ECO:0000259" key="4">
    <source>
        <dbReference type="PROSITE" id="PS50977"/>
    </source>
</evidence>
<keyword evidence="6" id="KW-1185">Reference proteome</keyword>
<evidence type="ECO:0000313" key="6">
    <source>
        <dbReference type="Proteomes" id="UP000053699"/>
    </source>
</evidence>
<dbReference type="Proteomes" id="UP000053699">
    <property type="component" value="Unassembled WGS sequence"/>
</dbReference>
<evidence type="ECO:0000256" key="2">
    <source>
        <dbReference type="PROSITE-ProRule" id="PRU00335"/>
    </source>
</evidence>
<dbReference type="GO" id="GO:0003700">
    <property type="term" value="F:DNA-binding transcription factor activity"/>
    <property type="evidence" value="ECO:0007669"/>
    <property type="project" value="TreeGrafter"/>
</dbReference>
<dbReference type="GO" id="GO:0000976">
    <property type="term" value="F:transcription cis-regulatory region binding"/>
    <property type="evidence" value="ECO:0007669"/>
    <property type="project" value="TreeGrafter"/>
</dbReference>
<keyword evidence="3" id="KW-1133">Transmembrane helix</keyword>
<proteinExistence type="predicted"/>
<evidence type="ECO:0000256" key="1">
    <source>
        <dbReference type="ARBA" id="ARBA00023125"/>
    </source>
</evidence>
<evidence type="ECO:0000313" key="5">
    <source>
        <dbReference type="EMBL" id="KJX74958.1"/>
    </source>
</evidence>
<dbReference type="PANTHER" id="PTHR30055:SF160">
    <property type="entry name" value="TRANSCRIPTIONAL REGULATORY PROTEIN (PROBABLY ASNC-FAMILY)-RELATED"/>
    <property type="match status" value="1"/>
</dbReference>
<dbReference type="STRING" id="480418.GCA_000975265_02365"/>
<dbReference type="InterPro" id="IPR009057">
    <property type="entry name" value="Homeodomain-like_sf"/>
</dbReference>
<dbReference type="PROSITE" id="PS50977">
    <property type="entry name" value="HTH_TETR_2"/>
    <property type="match status" value="1"/>
</dbReference>